<organism evidence="2">
    <name type="scientific">candidate division WOR-3 bacterium</name>
    <dbReference type="NCBI Taxonomy" id="2052148"/>
    <lineage>
        <taxon>Bacteria</taxon>
        <taxon>Bacteria division WOR-3</taxon>
    </lineage>
</organism>
<accession>A0A7V4CH14</accession>
<dbReference type="AlphaFoldDB" id="A0A7V4CH14"/>
<protein>
    <submittedName>
        <fullName evidence="2">Uncharacterized protein</fullName>
    </submittedName>
</protein>
<keyword evidence="1" id="KW-0812">Transmembrane</keyword>
<gene>
    <name evidence="2" type="ORF">ENU28_00585</name>
</gene>
<keyword evidence="1" id="KW-1133">Transmembrane helix</keyword>
<dbReference type="EMBL" id="DTBX01000020">
    <property type="protein sequence ID" value="HGQ54943.1"/>
    <property type="molecule type" value="Genomic_DNA"/>
</dbReference>
<evidence type="ECO:0000256" key="1">
    <source>
        <dbReference type="SAM" id="Phobius"/>
    </source>
</evidence>
<sequence>MLNKIFFFLFFFLSPILPERHFFTLHSFKLSFKAILFSQLVFLYNSSIFSWISLGILLGELCGFLVSSLRLSSPFSLYLFYPFS</sequence>
<name>A0A7V4CH14_UNCW3</name>
<proteinExistence type="predicted"/>
<feature type="transmembrane region" description="Helical" evidence="1">
    <location>
        <begin position="42"/>
        <end position="66"/>
    </location>
</feature>
<reference evidence="2" key="1">
    <citation type="journal article" date="2020" name="mSystems">
        <title>Genome- and Community-Level Interaction Insights into Carbon Utilization and Element Cycling Functions of Hydrothermarchaeota in Hydrothermal Sediment.</title>
        <authorList>
            <person name="Zhou Z."/>
            <person name="Liu Y."/>
            <person name="Xu W."/>
            <person name="Pan J."/>
            <person name="Luo Z.H."/>
            <person name="Li M."/>
        </authorList>
    </citation>
    <scope>NUCLEOTIDE SEQUENCE [LARGE SCALE GENOMIC DNA]</scope>
    <source>
        <strain evidence="2">SpSt-655</strain>
    </source>
</reference>
<evidence type="ECO:0000313" key="2">
    <source>
        <dbReference type="EMBL" id="HGQ54943.1"/>
    </source>
</evidence>
<keyword evidence="1" id="KW-0472">Membrane</keyword>
<comment type="caution">
    <text evidence="2">The sequence shown here is derived from an EMBL/GenBank/DDBJ whole genome shotgun (WGS) entry which is preliminary data.</text>
</comment>